<dbReference type="InterPro" id="IPR013429">
    <property type="entry name" value="Regulatory_FmdB_Zinc_ribbon"/>
</dbReference>
<evidence type="ECO:0000259" key="1">
    <source>
        <dbReference type="SMART" id="SM00834"/>
    </source>
</evidence>
<organism evidence="2 3">
    <name type="scientific">Escherichia phage 121Q</name>
    <dbReference type="NCBI Taxonomy" id="1555202"/>
    <lineage>
        <taxon>Viruses</taxon>
        <taxon>Duplodnaviria</taxon>
        <taxon>Heunggongvirae</taxon>
        <taxon>Uroviricota</taxon>
        <taxon>Caudoviricetes</taxon>
        <taxon>Asteriusvirus</taxon>
        <taxon>Asteriusvirus av121Q</taxon>
    </lineage>
</organism>
<name>A0A097EYI4_9CAUD</name>
<gene>
    <name evidence="2" type="primary">614</name>
    <name evidence="2" type="ORF">PBI_121Q_614</name>
</gene>
<keyword evidence="3" id="KW-1185">Reference proteome</keyword>
<dbReference type="GeneID" id="22111654"/>
<evidence type="ECO:0000313" key="3">
    <source>
        <dbReference type="Proteomes" id="UP000029889"/>
    </source>
</evidence>
<evidence type="ECO:0000313" key="2">
    <source>
        <dbReference type="EMBL" id="AIT14504.1"/>
    </source>
</evidence>
<protein>
    <submittedName>
        <fullName evidence="2">Type I antifreeze protein</fullName>
    </submittedName>
</protein>
<dbReference type="NCBIfam" id="TIGR02605">
    <property type="entry name" value="CxxC_CxxC_SSSS"/>
    <property type="match status" value="1"/>
</dbReference>
<accession>A0A097EYI4</accession>
<dbReference type="Pfam" id="PF09723">
    <property type="entry name" value="Zn_ribbon_8"/>
    <property type="match status" value="1"/>
</dbReference>
<sequence length="68" mass="7906">MPLYTYRCEKEECKHSMEKIVKIANRDEPHDCPKCNGEKTMKLEVFTPGDKGANLYFRGKWFANTGGY</sequence>
<proteinExistence type="predicted"/>
<dbReference type="EMBL" id="KM507819">
    <property type="protein sequence ID" value="AIT14504.1"/>
    <property type="molecule type" value="Genomic_DNA"/>
</dbReference>
<dbReference type="SMART" id="SM00834">
    <property type="entry name" value="CxxC_CXXC_SSSS"/>
    <property type="match status" value="1"/>
</dbReference>
<dbReference type="Proteomes" id="UP000029889">
    <property type="component" value="Segment"/>
</dbReference>
<feature type="domain" description="Putative regulatory protein FmdB zinc ribbon" evidence="1">
    <location>
        <begin position="1"/>
        <end position="45"/>
    </location>
</feature>
<dbReference type="OrthoDB" id="25985at10239"/>
<dbReference type="KEGG" id="vg:22111654"/>
<reference evidence="2 3" key="1">
    <citation type="submission" date="2014-09" db="EMBL/GenBank/DDBJ databases">
        <authorList>
            <person name="Lapin J.S."/>
            <person name="Pope W.H."/>
            <person name="Hua J."/>
            <person name="Ford M.E."/>
            <person name="Conway J.F."/>
            <person name="Hatfull G.F."/>
            <person name="Hendrix R.W."/>
        </authorList>
    </citation>
    <scope>NUCLEOTIDE SEQUENCE [LARGE SCALE GENOMIC DNA]</scope>
</reference>
<dbReference type="RefSeq" id="YP_009102201.1">
    <property type="nucleotide sequence ID" value="NC_025447.1"/>
</dbReference>